<protein>
    <submittedName>
        <fullName evidence="1">Uncharacterized protein</fullName>
    </submittedName>
</protein>
<comment type="caution">
    <text evidence="1">The sequence shown here is derived from an EMBL/GenBank/DDBJ whole genome shotgun (WGS) entry which is preliminary data.</text>
</comment>
<evidence type="ECO:0000313" key="2">
    <source>
        <dbReference type="Proteomes" id="UP000055024"/>
    </source>
</evidence>
<accession>A0A0V1GWT3</accession>
<keyword evidence="2" id="KW-1185">Reference proteome</keyword>
<evidence type="ECO:0000313" key="1">
    <source>
        <dbReference type="EMBL" id="KRZ02823.1"/>
    </source>
</evidence>
<name>A0A0V1GWT3_9BILA</name>
<gene>
    <name evidence="1" type="ORF">T11_18193</name>
</gene>
<dbReference type="EMBL" id="JYDP01000215">
    <property type="protein sequence ID" value="KRZ02823.1"/>
    <property type="molecule type" value="Genomic_DNA"/>
</dbReference>
<dbReference type="OrthoDB" id="5914473at2759"/>
<proteinExistence type="predicted"/>
<reference evidence="1 2" key="1">
    <citation type="submission" date="2015-01" db="EMBL/GenBank/DDBJ databases">
        <title>Evolution of Trichinella species and genotypes.</title>
        <authorList>
            <person name="Korhonen P.K."/>
            <person name="Edoardo P."/>
            <person name="Giuseppe L.R."/>
            <person name="Gasser R.B."/>
        </authorList>
    </citation>
    <scope>NUCLEOTIDE SEQUENCE [LARGE SCALE GENOMIC DNA]</scope>
    <source>
        <strain evidence="1">ISS1029</strain>
    </source>
</reference>
<sequence>MISGSPWMLKICLKHDITDSDVMFFSTLTSSHLEKASTTIKKFLPQIGPARSMCMRDHGIVGNSHLCTGACGGEALESRLLAELTCSYQIFNFTVQFWPPNVASGKALSFVRCLDDLRAIPSEFCDVLGVG</sequence>
<dbReference type="Proteomes" id="UP000055024">
    <property type="component" value="Unassembled WGS sequence"/>
</dbReference>
<dbReference type="AlphaFoldDB" id="A0A0V1GWT3"/>
<organism evidence="1 2">
    <name type="scientific">Trichinella zimbabwensis</name>
    <dbReference type="NCBI Taxonomy" id="268475"/>
    <lineage>
        <taxon>Eukaryota</taxon>
        <taxon>Metazoa</taxon>
        <taxon>Ecdysozoa</taxon>
        <taxon>Nematoda</taxon>
        <taxon>Enoplea</taxon>
        <taxon>Dorylaimia</taxon>
        <taxon>Trichinellida</taxon>
        <taxon>Trichinellidae</taxon>
        <taxon>Trichinella</taxon>
    </lineage>
</organism>